<dbReference type="EMBL" id="RCZC01000013">
    <property type="protein sequence ID" value="TPG46533.1"/>
    <property type="molecule type" value="Genomic_DNA"/>
</dbReference>
<reference evidence="2 3" key="1">
    <citation type="journal article" date="2019" name="Environ. Microbiol.">
        <title>Species interactions and distinct microbial communities in high Arctic permafrost affected cryosols are associated with the CH4 and CO2 gas fluxes.</title>
        <authorList>
            <person name="Altshuler I."/>
            <person name="Hamel J."/>
            <person name="Turney S."/>
            <person name="Magnuson E."/>
            <person name="Levesque R."/>
            <person name="Greer C."/>
            <person name="Whyte L.G."/>
        </authorList>
    </citation>
    <scope>NUCLEOTIDE SEQUENCE [LARGE SCALE GENOMIC DNA]</scope>
    <source>
        <strain evidence="2 3">E6.1</strain>
    </source>
</reference>
<gene>
    <name evidence="2" type="ORF">EAH76_23235</name>
</gene>
<sequence>MVLSSAAAAGPTPDLLADRIISAWNAHDLNAFDALYTPDAAWVLIAEERIEGREAIVVEFRKVHAGTGWAVKTTIDKKDVSEVHFLKPDVATVFSTWTSRQRQAGAGIGACDDLGGGAPGGNLEDRSPSVDQGVANNRMTVRVRAAT</sequence>
<protein>
    <submittedName>
        <fullName evidence="2">SgcJ/EcaC family oxidoreductase</fullName>
    </submittedName>
</protein>
<feature type="domain" description="SnoaL-like" evidence="1">
    <location>
        <begin position="18"/>
        <end position="74"/>
    </location>
</feature>
<dbReference type="Proteomes" id="UP000319931">
    <property type="component" value="Unassembled WGS sequence"/>
</dbReference>
<accession>A0A502FB21</accession>
<dbReference type="NCBIfam" id="TIGR02246">
    <property type="entry name" value="SgcJ/EcaC family oxidoreductase"/>
    <property type="match status" value="1"/>
</dbReference>
<dbReference type="InterPro" id="IPR011944">
    <property type="entry name" value="Steroid_delta5-4_isomerase"/>
</dbReference>
<dbReference type="SUPFAM" id="SSF54427">
    <property type="entry name" value="NTF2-like"/>
    <property type="match status" value="1"/>
</dbReference>
<comment type="caution">
    <text evidence="2">The sequence shown here is derived from an EMBL/GenBank/DDBJ whole genome shotgun (WGS) entry which is preliminary data.</text>
</comment>
<proteinExistence type="predicted"/>
<evidence type="ECO:0000259" key="1">
    <source>
        <dbReference type="Pfam" id="PF12680"/>
    </source>
</evidence>
<dbReference type="InterPro" id="IPR032710">
    <property type="entry name" value="NTF2-like_dom_sf"/>
</dbReference>
<dbReference type="Gene3D" id="3.10.450.50">
    <property type="match status" value="1"/>
</dbReference>
<evidence type="ECO:0000313" key="2">
    <source>
        <dbReference type="EMBL" id="TPG46533.1"/>
    </source>
</evidence>
<evidence type="ECO:0000313" key="3">
    <source>
        <dbReference type="Proteomes" id="UP000319931"/>
    </source>
</evidence>
<name>A0A502FB21_9SPHN</name>
<dbReference type="AlphaFoldDB" id="A0A502FB21"/>
<dbReference type="InterPro" id="IPR037401">
    <property type="entry name" value="SnoaL-like"/>
</dbReference>
<organism evidence="2 3">
    <name type="scientific">Sphingomonas glacialis</name>
    <dbReference type="NCBI Taxonomy" id="658225"/>
    <lineage>
        <taxon>Bacteria</taxon>
        <taxon>Pseudomonadati</taxon>
        <taxon>Pseudomonadota</taxon>
        <taxon>Alphaproteobacteria</taxon>
        <taxon>Sphingomonadales</taxon>
        <taxon>Sphingomonadaceae</taxon>
        <taxon>Sphingomonas</taxon>
    </lineage>
</organism>
<keyword evidence="3" id="KW-1185">Reference proteome</keyword>
<dbReference type="Pfam" id="PF12680">
    <property type="entry name" value="SnoaL_2"/>
    <property type="match status" value="1"/>
</dbReference>